<dbReference type="PANTHER" id="PTHR43816">
    <property type="entry name" value="NICOTINAMIDE PHOSPHORIBOSYLTRANSFERASE"/>
    <property type="match status" value="1"/>
</dbReference>
<feature type="domain" description="Nicotinamide phosphoribosyltransferase N-terminal" evidence="11">
    <location>
        <begin position="26"/>
        <end position="127"/>
    </location>
</feature>
<feature type="binding site" evidence="9">
    <location>
        <begin position="360"/>
        <end position="361"/>
    </location>
    <ligand>
        <name>beta-nicotinamide D-ribonucleotide</name>
        <dbReference type="ChEBI" id="CHEBI:14649"/>
    </ligand>
</feature>
<keyword evidence="2" id="KW-0662">Pyridine nucleotide biosynthesis</keyword>
<dbReference type="InterPro" id="IPR016471">
    <property type="entry name" value="Nicotinamide_PRibTrfase"/>
</dbReference>
<evidence type="ECO:0000256" key="6">
    <source>
        <dbReference type="ARBA" id="ARBA00035024"/>
    </source>
</evidence>
<evidence type="ECO:0000313" key="12">
    <source>
        <dbReference type="EMBL" id="KAK9826535.1"/>
    </source>
</evidence>
<protein>
    <recommendedName>
        <fullName evidence="7">Nicotinamide phosphoribosyltransferase</fullName>
        <ecNumber evidence="6">2.4.2.12</ecNumber>
    </recommendedName>
</protein>
<feature type="binding site" evidence="9">
    <location>
        <position position="233"/>
    </location>
    <ligand>
        <name>beta-nicotinamide D-ribonucleotide</name>
        <dbReference type="ChEBI" id="CHEBI:14649"/>
    </ligand>
</feature>
<dbReference type="Gene3D" id="3.20.20.70">
    <property type="entry name" value="Aldolase class I"/>
    <property type="match status" value="1"/>
</dbReference>
<dbReference type="InterPro" id="IPR013785">
    <property type="entry name" value="Aldolase_TIM"/>
</dbReference>
<dbReference type="GO" id="GO:0047280">
    <property type="term" value="F:nicotinamide phosphoribosyltransferase activity"/>
    <property type="evidence" value="ECO:0007669"/>
    <property type="project" value="UniProtKB-EC"/>
</dbReference>
<comment type="similarity">
    <text evidence="1">Belongs to the NAPRTase family.</text>
</comment>
<sequence length="522" mass="57709">MRMRSSDNVLKRKQANKMSVGLKLPLAVLTDSYKATHYLQYPPSSKMVAYGEFRSGYARDKADTRLVFHGMRYLVEQYLSRQWTESDVTQADTFFRTHMGPDNSKFPFPRGMFLKFVNENQGYFPVKLECLQEGTCIHPHVPVYQITSEGEYSTLCTFMETLLTMVWYPTTVATLSRRCRDLIEEAFEKTVDLGRESPLLGSRLHDFGFRGCTCVEQSILGGTAHLLNFDGTDTLSAAYYAQFVLNNGVPVASSVPATEHSVMTAWATEKEAIDNMLEHFGAGIFSVVMDSYDYAEALSEVLPSVAAKKVEKGGFMILRPDSGDPLEAVLAALHAAEKVFGADVNQKGYKVPRGCGVIQGDGIGYDSLSKIIDGVVEAGFSLEACAFGMGGGLLQRVNRDTMSFATKLSHIVYKDGSTADLMKAPKSDPSKASLPGILAVRRVDGVPTAFPADAPEMQHVDNLLQVVYDGRPCKDDWEDFTGVRRRVAEEWSALPKTANVISHGLRHKMVQIAHDRRVSAEN</sequence>
<dbReference type="GO" id="GO:0009435">
    <property type="term" value="P:NAD+ biosynthetic process"/>
    <property type="evidence" value="ECO:0007669"/>
    <property type="project" value="InterPro"/>
</dbReference>
<dbReference type="InterPro" id="IPR041529">
    <property type="entry name" value="DUF5598"/>
</dbReference>
<dbReference type="AlphaFoldDB" id="A0AAW1QZ04"/>
<evidence type="ECO:0000256" key="1">
    <source>
        <dbReference type="ARBA" id="ARBA00010897"/>
    </source>
</evidence>
<comment type="caution">
    <text evidence="12">The sequence shown here is derived from an EMBL/GenBank/DDBJ whole genome shotgun (WGS) entry which is preliminary data.</text>
</comment>
<evidence type="ECO:0000256" key="2">
    <source>
        <dbReference type="ARBA" id="ARBA00022642"/>
    </source>
</evidence>
<organism evidence="12 13">
    <name type="scientific">Apatococcus lobatus</name>
    <dbReference type="NCBI Taxonomy" id="904363"/>
    <lineage>
        <taxon>Eukaryota</taxon>
        <taxon>Viridiplantae</taxon>
        <taxon>Chlorophyta</taxon>
        <taxon>core chlorophytes</taxon>
        <taxon>Trebouxiophyceae</taxon>
        <taxon>Chlorellales</taxon>
        <taxon>Chlorellaceae</taxon>
        <taxon>Apatococcus</taxon>
    </lineage>
</organism>
<dbReference type="EMBL" id="JALJOS010000020">
    <property type="protein sequence ID" value="KAK9826535.1"/>
    <property type="molecule type" value="Genomic_DNA"/>
</dbReference>
<evidence type="ECO:0000259" key="11">
    <source>
        <dbReference type="Pfam" id="PF18127"/>
    </source>
</evidence>
<feature type="binding site" evidence="9">
    <location>
        <begin position="319"/>
        <end position="321"/>
    </location>
    <ligand>
        <name>beta-nicotinamide D-ribonucleotide</name>
        <dbReference type="ChEBI" id="CHEBI:14649"/>
    </ligand>
</feature>
<accession>A0AAW1QZ04</accession>
<evidence type="ECO:0000256" key="3">
    <source>
        <dbReference type="ARBA" id="ARBA00022676"/>
    </source>
</evidence>
<evidence type="ECO:0000256" key="9">
    <source>
        <dbReference type="PIRSR" id="PIRSR005943-1"/>
    </source>
</evidence>
<dbReference type="InterPro" id="IPR041525">
    <property type="entry name" value="N/Namide_PRibTrfase"/>
</dbReference>
<gene>
    <name evidence="12" type="ORF">WJX74_001178</name>
</gene>
<keyword evidence="13" id="KW-1185">Reference proteome</keyword>
<dbReference type="PIRSF" id="PIRSF005943">
    <property type="entry name" value="NMPRT"/>
    <property type="match status" value="1"/>
</dbReference>
<feature type="domain" description="Nicotinate/nicotinamide phosphoribosyltransferase" evidence="10">
    <location>
        <begin position="203"/>
        <end position="437"/>
    </location>
</feature>
<feature type="binding site" evidence="9">
    <location>
        <position position="391"/>
    </location>
    <ligand>
        <name>beta-nicotinamide D-ribonucleotide</name>
        <dbReference type="ChEBI" id="CHEBI:14649"/>
    </ligand>
</feature>
<keyword evidence="4" id="KW-0808">Transferase</keyword>
<keyword evidence="3" id="KW-0328">Glycosyltransferase</keyword>
<dbReference type="PANTHER" id="PTHR43816:SF1">
    <property type="entry name" value="NICOTINAMIDE PHOSPHORIBOSYLTRANSFERASE"/>
    <property type="match status" value="1"/>
</dbReference>
<dbReference type="InterPro" id="IPR036068">
    <property type="entry name" value="Nicotinate_pribotase-like_C"/>
</dbReference>
<feature type="binding site" evidence="9">
    <location>
        <position position="399"/>
    </location>
    <ligand>
        <name>beta-nicotinamide D-ribonucleotide</name>
        <dbReference type="ChEBI" id="CHEBI:14649"/>
    </ligand>
</feature>
<evidence type="ECO:0000259" key="10">
    <source>
        <dbReference type="Pfam" id="PF04095"/>
    </source>
</evidence>
<feature type="binding site" evidence="9">
    <location>
        <position position="210"/>
    </location>
    <ligand>
        <name>diphosphate</name>
        <dbReference type="ChEBI" id="CHEBI:33019"/>
    </ligand>
</feature>
<dbReference type="Pfam" id="PF18127">
    <property type="entry name" value="NAMPT_N"/>
    <property type="match status" value="1"/>
</dbReference>
<evidence type="ECO:0000256" key="5">
    <source>
        <dbReference type="ARBA" id="ARBA00035007"/>
    </source>
</evidence>
<feature type="binding site" evidence="9">
    <location>
        <position position="319"/>
    </location>
    <ligand>
        <name>diphosphate</name>
        <dbReference type="ChEBI" id="CHEBI:33019"/>
    </ligand>
</feature>
<reference evidence="12 13" key="1">
    <citation type="journal article" date="2024" name="Nat. Commun.">
        <title>Phylogenomics reveals the evolutionary origins of lichenization in chlorophyte algae.</title>
        <authorList>
            <person name="Puginier C."/>
            <person name="Libourel C."/>
            <person name="Otte J."/>
            <person name="Skaloud P."/>
            <person name="Haon M."/>
            <person name="Grisel S."/>
            <person name="Petersen M."/>
            <person name="Berrin J.G."/>
            <person name="Delaux P.M."/>
            <person name="Dal Grande F."/>
            <person name="Keller J."/>
        </authorList>
    </citation>
    <scope>NUCLEOTIDE SEQUENCE [LARGE SCALE GENOMIC DNA]</scope>
    <source>
        <strain evidence="12 13">SAG 2145</strain>
    </source>
</reference>
<feature type="binding site" evidence="9">
    <location>
        <position position="260"/>
    </location>
    <ligand>
        <name>diphosphate</name>
        <dbReference type="ChEBI" id="CHEBI:33019"/>
    </ligand>
</feature>
<evidence type="ECO:0000256" key="4">
    <source>
        <dbReference type="ARBA" id="ARBA00022679"/>
    </source>
</evidence>
<proteinExistence type="inferred from homology"/>
<evidence type="ECO:0000256" key="7">
    <source>
        <dbReference type="ARBA" id="ARBA00035036"/>
    </source>
</evidence>
<dbReference type="Proteomes" id="UP001438707">
    <property type="component" value="Unassembled WGS sequence"/>
</dbReference>
<dbReference type="Pfam" id="PF04095">
    <property type="entry name" value="NAPRTase"/>
    <property type="match status" value="1"/>
</dbReference>
<name>A0AAW1QZ04_9CHLO</name>
<dbReference type="SUPFAM" id="SSF51690">
    <property type="entry name" value="Nicotinate/Quinolinate PRTase C-terminal domain-like"/>
    <property type="match status" value="1"/>
</dbReference>
<comment type="catalytic activity">
    <reaction evidence="8">
        <text>beta-nicotinamide D-ribonucleotide + diphosphate = 5-phospho-alpha-D-ribose 1-diphosphate + nicotinamide + H(+)</text>
        <dbReference type="Rhea" id="RHEA:16149"/>
        <dbReference type="ChEBI" id="CHEBI:14649"/>
        <dbReference type="ChEBI" id="CHEBI:15378"/>
        <dbReference type="ChEBI" id="CHEBI:17154"/>
        <dbReference type="ChEBI" id="CHEBI:33019"/>
        <dbReference type="ChEBI" id="CHEBI:58017"/>
        <dbReference type="EC" id="2.4.2.12"/>
    </reaction>
    <physiologicalReaction direction="right-to-left" evidence="8">
        <dbReference type="Rhea" id="RHEA:16151"/>
    </physiologicalReaction>
</comment>
<dbReference type="EC" id="2.4.2.12" evidence="6"/>
<evidence type="ECO:0000313" key="13">
    <source>
        <dbReference type="Proteomes" id="UP001438707"/>
    </source>
</evidence>
<evidence type="ECO:0000256" key="8">
    <source>
        <dbReference type="ARBA" id="ARBA00047835"/>
    </source>
</evidence>
<comment type="pathway">
    <text evidence="5">Cofactor biosynthesis; NAD(+) biosynthesis; nicotinamide D-ribonucleotide from 5-phospho-alpha-D-ribose 1-diphosphate and nicotinamide: step 1/1.</text>
</comment>